<evidence type="ECO:0000256" key="5">
    <source>
        <dbReference type="ARBA" id="ARBA00022723"/>
    </source>
</evidence>
<evidence type="ECO:0000256" key="4">
    <source>
        <dbReference type="ARBA" id="ARBA00012783"/>
    </source>
</evidence>
<comment type="function">
    <text evidence="2 12">This enzyme scavenges exogenous and endogenous cytidine and 2'-deoxycytidine for UMP synthesis.</text>
</comment>
<dbReference type="CDD" id="cd01283">
    <property type="entry name" value="cytidine_deaminase"/>
    <property type="match status" value="1"/>
</dbReference>
<evidence type="ECO:0000256" key="8">
    <source>
        <dbReference type="ARBA" id="ARBA00032005"/>
    </source>
</evidence>
<evidence type="ECO:0000256" key="6">
    <source>
        <dbReference type="ARBA" id="ARBA00022801"/>
    </source>
</evidence>
<feature type="binding site" evidence="11">
    <location>
        <position position="100"/>
    </location>
    <ligand>
        <name>Zn(2+)</name>
        <dbReference type="ChEBI" id="CHEBI:29105"/>
        <note>catalytic</note>
    </ligand>
</feature>
<evidence type="ECO:0000256" key="3">
    <source>
        <dbReference type="ARBA" id="ARBA00006576"/>
    </source>
</evidence>
<evidence type="ECO:0000256" key="11">
    <source>
        <dbReference type="PIRSR" id="PIRSR606262-3"/>
    </source>
</evidence>
<feature type="binding site" evidence="11">
    <location>
        <position position="67"/>
    </location>
    <ligand>
        <name>Zn(2+)</name>
        <dbReference type="ChEBI" id="CHEBI:29105"/>
        <note>catalytic</note>
    </ligand>
</feature>
<dbReference type="GO" id="GO:0042802">
    <property type="term" value="F:identical protein binding"/>
    <property type="evidence" value="ECO:0007669"/>
    <property type="project" value="UniProtKB-ARBA"/>
</dbReference>
<dbReference type="NCBIfam" id="NF004064">
    <property type="entry name" value="PRK05578.1"/>
    <property type="match status" value="1"/>
</dbReference>
<keyword evidence="16" id="KW-1185">Reference proteome</keyword>
<name>A0A8S0ZC60_ARCPL</name>
<comment type="caution">
    <text evidence="14">The sequence shown here is derived from an EMBL/GenBank/DDBJ whole genome shotgun (WGS) entry which is preliminary data.</text>
</comment>
<comment type="catalytic activity">
    <reaction evidence="12">
        <text>2'-deoxycytidine + H2O + H(+) = 2'-deoxyuridine + NH4(+)</text>
        <dbReference type="Rhea" id="RHEA:13433"/>
        <dbReference type="ChEBI" id="CHEBI:15377"/>
        <dbReference type="ChEBI" id="CHEBI:15378"/>
        <dbReference type="ChEBI" id="CHEBI:15698"/>
        <dbReference type="ChEBI" id="CHEBI:16450"/>
        <dbReference type="ChEBI" id="CHEBI:28938"/>
        <dbReference type="EC" id="3.5.4.5"/>
    </reaction>
</comment>
<dbReference type="Proteomes" id="UP000494256">
    <property type="component" value="Unassembled WGS sequence"/>
</dbReference>
<feature type="active site" description="Proton donor" evidence="10">
    <location>
        <position position="69"/>
    </location>
</feature>
<dbReference type="InterPro" id="IPR016193">
    <property type="entry name" value="Cytidine_deaminase-like"/>
</dbReference>
<dbReference type="GO" id="GO:0005829">
    <property type="term" value="C:cytosol"/>
    <property type="evidence" value="ECO:0007669"/>
    <property type="project" value="TreeGrafter"/>
</dbReference>
<feature type="domain" description="CMP/dCMP-type deaminase" evidence="13">
    <location>
        <begin position="14"/>
        <end position="145"/>
    </location>
</feature>
<dbReference type="EMBL" id="CADEBD010000294">
    <property type="protein sequence ID" value="CAB3234260.1"/>
    <property type="molecule type" value="Genomic_DNA"/>
</dbReference>
<comment type="catalytic activity">
    <reaction evidence="9 12">
        <text>cytidine + H2O + H(+) = uridine + NH4(+)</text>
        <dbReference type="Rhea" id="RHEA:16069"/>
        <dbReference type="ChEBI" id="CHEBI:15377"/>
        <dbReference type="ChEBI" id="CHEBI:15378"/>
        <dbReference type="ChEBI" id="CHEBI:16704"/>
        <dbReference type="ChEBI" id="CHEBI:17562"/>
        <dbReference type="ChEBI" id="CHEBI:28938"/>
        <dbReference type="EC" id="3.5.4.5"/>
    </reaction>
</comment>
<dbReference type="InterPro" id="IPR006262">
    <property type="entry name" value="Cyt_deam_tetra"/>
</dbReference>
<comment type="cofactor">
    <cofactor evidence="1 11 12">
        <name>Zn(2+)</name>
        <dbReference type="ChEBI" id="CHEBI:29105"/>
    </cofactor>
</comment>
<dbReference type="GO" id="GO:0055086">
    <property type="term" value="P:nucleobase-containing small molecule metabolic process"/>
    <property type="evidence" value="ECO:0007669"/>
    <property type="project" value="UniProtKB-ARBA"/>
</dbReference>
<dbReference type="Pfam" id="PF00383">
    <property type="entry name" value="dCMP_cyt_deam_1"/>
    <property type="match status" value="1"/>
</dbReference>
<dbReference type="Proteomes" id="UP000494106">
    <property type="component" value="Unassembled WGS sequence"/>
</dbReference>
<dbReference type="NCBIfam" id="TIGR01354">
    <property type="entry name" value="cyt_deam_tetra"/>
    <property type="match status" value="1"/>
</dbReference>
<proteinExistence type="inferred from homology"/>
<sequence length="151" mass="16499">MENFTVVQFDSLSATVQQILKMAAEERKKAYCPYSNFAVGSAILTEKGDKIYTGCNIESATMTPSLCAERTAVAKAVSDGYSKIQTVAVVAHQQNFTAPCGVCRQMLSEFRSSNGDIEIFLSRPSLDEVLHTSISELLPLAYVSFKEDSLP</sequence>
<dbReference type="EMBL" id="CADEBC010000428">
    <property type="protein sequence ID" value="CAB3230734.1"/>
    <property type="molecule type" value="Genomic_DNA"/>
</dbReference>
<keyword evidence="7 11" id="KW-0862">Zinc</keyword>
<comment type="similarity">
    <text evidence="3 12">Belongs to the cytidine and deoxycytidylate deaminase family.</text>
</comment>
<dbReference type="FunFam" id="3.40.140.10:FF:000008">
    <property type="entry name" value="Cytidine deaminase"/>
    <property type="match status" value="1"/>
</dbReference>
<dbReference type="GO" id="GO:0008270">
    <property type="term" value="F:zinc ion binding"/>
    <property type="evidence" value="ECO:0007669"/>
    <property type="project" value="UniProtKB-UniRule"/>
</dbReference>
<protein>
    <recommendedName>
        <fullName evidence="4 12">Cytidine deaminase</fullName>
        <ecNumber evidence="4 12">3.5.4.5</ecNumber>
    </recommendedName>
    <alternativeName>
        <fullName evidence="8 12">Cytidine aminohydrolase</fullName>
    </alternativeName>
</protein>
<dbReference type="Gene3D" id="3.40.140.10">
    <property type="entry name" value="Cytidine Deaminase, domain 2"/>
    <property type="match status" value="1"/>
</dbReference>
<organism evidence="14 16">
    <name type="scientific">Arctia plantaginis</name>
    <name type="common">Wood tiger moth</name>
    <name type="synonym">Phalaena plantaginis</name>
    <dbReference type="NCBI Taxonomy" id="874455"/>
    <lineage>
        <taxon>Eukaryota</taxon>
        <taxon>Metazoa</taxon>
        <taxon>Ecdysozoa</taxon>
        <taxon>Arthropoda</taxon>
        <taxon>Hexapoda</taxon>
        <taxon>Insecta</taxon>
        <taxon>Pterygota</taxon>
        <taxon>Neoptera</taxon>
        <taxon>Endopterygota</taxon>
        <taxon>Lepidoptera</taxon>
        <taxon>Glossata</taxon>
        <taxon>Ditrysia</taxon>
        <taxon>Noctuoidea</taxon>
        <taxon>Erebidae</taxon>
        <taxon>Arctiinae</taxon>
        <taxon>Arctia</taxon>
    </lineage>
</organism>
<evidence type="ECO:0000256" key="12">
    <source>
        <dbReference type="RuleBase" id="RU364006"/>
    </source>
</evidence>
<evidence type="ECO:0000313" key="14">
    <source>
        <dbReference type="EMBL" id="CAB3230734.1"/>
    </source>
</evidence>
<dbReference type="InterPro" id="IPR050202">
    <property type="entry name" value="Cyt/Deoxycyt_deaminase"/>
</dbReference>
<dbReference type="SUPFAM" id="SSF53927">
    <property type="entry name" value="Cytidine deaminase-like"/>
    <property type="match status" value="1"/>
</dbReference>
<dbReference type="GO" id="GO:0072527">
    <property type="term" value="P:pyrimidine-containing compound metabolic process"/>
    <property type="evidence" value="ECO:0007669"/>
    <property type="project" value="UniProtKB-ARBA"/>
</dbReference>
<dbReference type="InterPro" id="IPR002125">
    <property type="entry name" value="CMP_dCMP_dom"/>
</dbReference>
<dbReference type="EC" id="3.5.4.5" evidence="4 12"/>
<evidence type="ECO:0000256" key="9">
    <source>
        <dbReference type="ARBA" id="ARBA00049558"/>
    </source>
</evidence>
<dbReference type="PROSITE" id="PS51747">
    <property type="entry name" value="CYT_DCMP_DEAMINASES_2"/>
    <property type="match status" value="1"/>
</dbReference>
<evidence type="ECO:0000256" key="10">
    <source>
        <dbReference type="PIRSR" id="PIRSR606262-1"/>
    </source>
</evidence>
<feature type="binding site" evidence="11">
    <location>
        <position position="103"/>
    </location>
    <ligand>
        <name>Zn(2+)</name>
        <dbReference type="ChEBI" id="CHEBI:29105"/>
        <note>catalytic</note>
    </ligand>
</feature>
<keyword evidence="5 11" id="KW-0479">Metal-binding</keyword>
<dbReference type="GO" id="GO:0004126">
    <property type="term" value="F:cytidine deaminase activity"/>
    <property type="evidence" value="ECO:0007669"/>
    <property type="project" value="UniProtKB-UniRule"/>
</dbReference>
<evidence type="ECO:0000313" key="17">
    <source>
        <dbReference type="Proteomes" id="UP000494256"/>
    </source>
</evidence>
<dbReference type="PANTHER" id="PTHR11644">
    <property type="entry name" value="CYTIDINE DEAMINASE"/>
    <property type="match status" value="1"/>
</dbReference>
<keyword evidence="6 12" id="KW-0378">Hydrolase</keyword>
<reference evidence="16 17" key="1">
    <citation type="submission" date="2020-04" db="EMBL/GenBank/DDBJ databases">
        <authorList>
            <person name="Wallbank WR R."/>
            <person name="Pardo Diaz C."/>
            <person name="Kozak K."/>
            <person name="Martin S."/>
            <person name="Jiggins C."/>
            <person name="Moest M."/>
            <person name="Warren A I."/>
            <person name="Byers J.R.P. K."/>
            <person name="Montejo-Kovacevich G."/>
            <person name="Yen C E."/>
        </authorList>
    </citation>
    <scope>NUCLEOTIDE SEQUENCE [LARGE SCALE GENOMIC DNA]</scope>
</reference>
<dbReference type="PROSITE" id="PS00903">
    <property type="entry name" value="CYT_DCMP_DEAMINASES_1"/>
    <property type="match status" value="1"/>
</dbReference>
<dbReference type="AlphaFoldDB" id="A0A8S0ZC60"/>
<dbReference type="PANTHER" id="PTHR11644:SF2">
    <property type="entry name" value="CYTIDINE DEAMINASE"/>
    <property type="match status" value="1"/>
</dbReference>
<accession>A0A8S0ZC60</accession>
<dbReference type="InterPro" id="IPR016192">
    <property type="entry name" value="APOBEC/CMP_deaminase_Zn-bd"/>
</dbReference>
<gene>
    <name evidence="14" type="ORF">APLA_LOCUS4327</name>
    <name evidence="15" type="ORF">APLA_LOCUS6521</name>
</gene>
<evidence type="ECO:0000256" key="1">
    <source>
        <dbReference type="ARBA" id="ARBA00001947"/>
    </source>
</evidence>
<evidence type="ECO:0000256" key="2">
    <source>
        <dbReference type="ARBA" id="ARBA00003949"/>
    </source>
</evidence>
<evidence type="ECO:0000313" key="15">
    <source>
        <dbReference type="EMBL" id="CAB3234260.1"/>
    </source>
</evidence>
<evidence type="ECO:0000313" key="16">
    <source>
        <dbReference type="Proteomes" id="UP000494106"/>
    </source>
</evidence>
<evidence type="ECO:0000259" key="13">
    <source>
        <dbReference type="PROSITE" id="PS51747"/>
    </source>
</evidence>
<evidence type="ECO:0000256" key="7">
    <source>
        <dbReference type="ARBA" id="ARBA00022833"/>
    </source>
</evidence>
<dbReference type="OrthoDB" id="414540at2759"/>